<feature type="region of interest" description="Disordered" evidence="1">
    <location>
        <begin position="36"/>
        <end position="55"/>
    </location>
</feature>
<name>A0A224YQV9_9ACAR</name>
<organism evidence="2">
    <name type="scientific">Rhipicephalus zambeziensis</name>
    <dbReference type="NCBI Taxonomy" id="60191"/>
    <lineage>
        <taxon>Eukaryota</taxon>
        <taxon>Metazoa</taxon>
        <taxon>Ecdysozoa</taxon>
        <taxon>Arthropoda</taxon>
        <taxon>Chelicerata</taxon>
        <taxon>Arachnida</taxon>
        <taxon>Acari</taxon>
        <taxon>Parasitiformes</taxon>
        <taxon>Ixodida</taxon>
        <taxon>Ixodoidea</taxon>
        <taxon>Ixodidae</taxon>
        <taxon>Rhipicephalinae</taxon>
        <taxon>Rhipicephalus</taxon>
        <taxon>Rhipicephalus</taxon>
    </lineage>
</organism>
<accession>A0A224YQV9</accession>
<dbReference type="AlphaFoldDB" id="A0A224YQV9"/>
<evidence type="ECO:0000256" key="1">
    <source>
        <dbReference type="SAM" id="MobiDB-lite"/>
    </source>
</evidence>
<feature type="compositionally biased region" description="Low complexity" evidence="1">
    <location>
        <begin position="69"/>
        <end position="85"/>
    </location>
</feature>
<dbReference type="EMBL" id="GFPF01008842">
    <property type="protein sequence ID" value="MAA19988.1"/>
    <property type="molecule type" value="Transcribed_RNA"/>
</dbReference>
<reference evidence="2" key="1">
    <citation type="journal article" date="2017" name="Parasit. Vectors">
        <title>Sialotranscriptomics of Rhipicephalus zambeziensis reveals intricate expression profiles of secretory proteins and suggests tight temporal transcriptional regulation during blood-feeding.</title>
        <authorList>
            <person name="de Castro M.H."/>
            <person name="de Klerk D."/>
            <person name="Pienaar R."/>
            <person name="Rees D.J.G."/>
            <person name="Mans B.J."/>
        </authorList>
    </citation>
    <scope>NUCLEOTIDE SEQUENCE</scope>
    <source>
        <tissue evidence="2">Salivary glands</tissue>
    </source>
</reference>
<evidence type="ECO:0000313" key="2">
    <source>
        <dbReference type="EMBL" id="MAA19988.1"/>
    </source>
</evidence>
<proteinExistence type="predicted"/>
<feature type="region of interest" description="Disordered" evidence="1">
    <location>
        <begin position="69"/>
        <end position="129"/>
    </location>
</feature>
<protein>
    <submittedName>
        <fullName evidence="2">Uncharacterized protein</fullName>
    </submittedName>
</protein>
<feature type="compositionally biased region" description="Polar residues" evidence="1">
    <location>
        <begin position="43"/>
        <end position="54"/>
    </location>
</feature>
<feature type="compositionally biased region" description="Polar residues" evidence="1">
    <location>
        <begin position="99"/>
        <end position="120"/>
    </location>
</feature>
<sequence length="204" mass="20814">MIQLQQKLLSMTAAQQQQQAASAGLTGGSTTAAVGMPPAVGTYRSNEFSPSSGMDLQKSLQQLRQSQRYNVGSTTSYSSGTPSVGAQPQHMQHVGPFGSGSTMTPQRDTGSSYQSSTLDVYSSKKGPPYGAATPGAYSQTGAAASSTFGTGSGAFGGTMSGGGSSALARTNEYRKSSLGPTAPIPTSFGRLPLGHLGRGAIKRY</sequence>